<dbReference type="Proteomes" id="UP001596022">
    <property type="component" value="Unassembled WGS sequence"/>
</dbReference>
<keyword evidence="3" id="KW-1185">Reference proteome</keyword>
<feature type="transmembrane region" description="Helical" evidence="1">
    <location>
        <begin position="39"/>
        <end position="57"/>
    </location>
</feature>
<evidence type="ECO:0008006" key="4">
    <source>
        <dbReference type="Google" id="ProtNLM"/>
    </source>
</evidence>
<dbReference type="InterPro" id="IPR032111">
    <property type="entry name" value="Clostridium_phage_holin"/>
</dbReference>
<accession>A0ABV9GTY2</accession>
<dbReference type="EMBL" id="JBHSFW010000016">
    <property type="protein sequence ID" value="MFC4620170.1"/>
    <property type="molecule type" value="Genomic_DNA"/>
</dbReference>
<protein>
    <recommendedName>
        <fullName evidence="4">Holin</fullName>
    </recommendedName>
</protein>
<dbReference type="Pfam" id="PF16079">
    <property type="entry name" value="Phage_holin_5_2"/>
    <property type="match status" value="1"/>
</dbReference>
<gene>
    <name evidence="2" type="ORF">ACFO4N_15770</name>
</gene>
<dbReference type="RefSeq" id="WP_376847285.1">
    <property type="nucleotide sequence ID" value="NZ_JBHSFW010000016.1"/>
</dbReference>
<organism evidence="2 3">
    <name type="scientific">Camelliibacillus cellulosilyticus</name>
    <dbReference type="NCBI Taxonomy" id="2174486"/>
    <lineage>
        <taxon>Bacteria</taxon>
        <taxon>Bacillati</taxon>
        <taxon>Bacillota</taxon>
        <taxon>Bacilli</taxon>
        <taxon>Bacillales</taxon>
        <taxon>Sporolactobacillaceae</taxon>
        <taxon>Camelliibacillus</taxon>
    </lineage>
</organism>
<keyword evidence="1" id="KW-1133">Transmembrane helix</keyword>
<name>A0ABV9GTY2_9BACL</name>
<keyword evidence="1" id="KW-0472">Membrane</keyword>
<evidence type="ECO:0000313" key="3">
    <source>
        <dbReference type="Proteomes" id="UP001596022"/>
    </source>
</evidence>
<feature type="transmembrane region" description="Helical" evidence="1">
    <location>
        <begin position="14"/>
        <end position="32"/>
    </location>
</feature>
<reference evidence="3" key="1">
    <citation type="journal article" date="2019" name="Int. J. Syst. Evol. Microbiol.">
        <title>The Global Catalogue of Microorganisms (GCM) 10K type strain sequencing project: providing services to taxonomists for standard genome sequencing and annotation.</title>
        <authorList>
            <consortium name="The Broad Institute Genomics Platform"/>
            <consortium name="The Broad Institute Genome Sequencing Center for Infectious Disease"/>
            <person name="Wu L."/>
            <person name="Ma J."/>
        </authorList>
    </citation>
    <scope>NUCLEOTIDE SEQUENCE [LARGE SCALE GENOMIC DNA]</scope>
    <source>
        <strain evidence="3">CGMCC 1.16306</strain>
    </source>
</reference>
<evidence type="ECO:0000256" key="1">
    <source>
        <dbReference type="SAM" id="Phobius"/>
    </source>
</evidence>
<feature type="transmembrane region" description="Helical" evidence="1">
    <location>
        <begin position="69"/>
        <end position="88"/>
    </location>
</feature>
<evidence type="ECO:0000313" key="2">
    <source>
        <dbReference type="EMBL" id="MFC4620170.1"/>
    </source>
</evidence>
<comment type="caution">
    <text evidence="2">The sequence shown here is derived from an EMBL/GenBank/DDBJ whole genome shotgun (WGS) entry which is preliminary data.</text>
</comment>
<keyword evidence="1" id="KW-0812">Transmembrane</keyword>
<proteinExistence type="predicted"/>
<sequence>MKKSKRGVILLEQLLSLDFGAYLALAFVLYAIREATRISNRYIPLIAVLLGVLYAWFEAGTLTADVLLTGIKYALYGVGTVATIKYALENADKRKTPREK</sequence>